<sequence>MNNYKKIPNSTPVESVSNDAEFFPQPLIHRTTTESSNPAINHARNPSITTATDHVDQSWFNDDDDDIAMENLNIDSDSELRDSLLHHENTEPNTNNISQNGKNQTNPKSKDTEAEMMATLREEYRLLPWYKRPSMLNISLVFLILGFSGSFTMAAQLDLTISGICSSVLSNPSQNSEAINMVVDLCSCSGLPALLCPIFGTVLY</sequence>
<protein>
    <submittedName>
        <fullName evidence="1">Unnamed protein product</fullName>
    </submittedName>
</protein>
<organism evidence="1 2">
    <name type="scientific">Ambrosiozyma monospora</name>
    <name type="common">Yeast</name>
    <name type="synonym">Endomycopsis monosporus</name>
    <dbReference type="NCBI Taxonomy" id="43982"/>
    <lineage>
        <taxon>Eukaryota</taxon>
        <taxon>Fungi</taxon>
        <taxon>Dikarya</taxon>
        <taxon>Ascomycota</taxon>
        <taxon>Saccharomycotina</taxon>
        <taxon>Pichiomycetes</taxon>
        <taxon>Pichiales</taxon>
        <taxon>Pichiaceae</taxon>
        <taxon>Ambrosiozyma</taxon>
    </lineage>
</organism>
<dbReference type="EMBL" id="BSXS01005840">
    <property type="protein sequence ID" value="GME84850.1"/>
    <property type="molecule type" value="Genomic_DNA"/>
</dbReference>
<name>A0ACB5TB92_AMBMO</name>
<dbReference type="Proteomes" id="UP001165064">
    <property type="component" value="Unassembled WGS sequence"/>
</dbReference>
<accession>A0ACB5TB92</accession>
<keyword evidence="2" id="KW-1185">Reference proteome</keyword>
<comment type="caution">
    <text evidence="1">The sequence shown here is derived from an EMBL/GenBank/DDBJ whole genome shotgun (WGS) entry which is preliminary data.</text>
</comment>
<reference evidence="1" key="1">
    <citation type="submission" date="2023-04" db="EMBL/GenBank/DDBJ databases">
        <title>Ambrosiozyma monospora NBRC 10751.</title>
        <authorList>
            <person name="Ichikawa N."/>
            <person name="Sato H."/>
            <person name="Tonouchi N."/>
        </authorList>
    </citation>
    <scope>NUCLEOTIDE SEQUENCE</scope>
    <source>
        <strain evidence="1">NBRC 10751</strain>
    </source>
</reference>
<proteinExistence type="predicted"/>
<gene>
    <name evidence="1" type="ORF">Amon02_000714900</name>
</gene>
<evidence type="ECO:0000313" key="1">
    <source>
        <dbReference type="EMBL" id="GME84850.1"/>
    </source>
</evidence>
<evidence type="ECO:0000313" key="2">
    <source>
        <dbReference type="Proteomes" id="UP001165064"/>
    </source>
</evidence>